<comment type="caution">
    <text evidence="7">The sequence shown here is derived from an EMBL/GenBank/DDBJ whole genome shotgun (WGS) entry which is preliminary data.</text>
</comment>
<accession>A0A8J2YRU2</accession>
<dbReference type="GO" id="GO:0015833">
    <property type="term" value="P:peptide transport"/>
    <property type="evidence" value="ECO:0007669"/>
    <property type="project" value="TreeGrafter"/>
</dbReference>
<comment type="subcellular location">
    <subcellularLocation>
        <location evidence="1">Periplasm</location>
    </subcellularLocation>
</comment>
<dbReference type="InterPro" id="IPR039424">
    <property type="entry name" value="SBP_5"/>
</dbReference>
<dbReference type="InterPro" id="IPR030678">
    <property type="entry name" value="Peptide/Ni-bd"/>
</dbReference>
<evidence type="ECO:0000313" key="7">
    <source>
        <dbReference type="EMBL" id="GGF09088.1"/>
    </source>
</evidence>
<gene>
    <name evidence="7" type="primary">oppA</name>
    <name evidence="7" type="ORF">GCM10011611_13240</name>
</gene>
<evidence type="ECO:0000256" key="4">
    <source>
        <dbReference type="ARBA" id="ARBA00022729"/>
    </source>
</evidence>
<reference evidence="7" key="2">
    <citation type="submission" date="2020-09" db="EMBL/GenBank/DDBJ databases">
        <authorList>
            <person name="Sun Q."/>
            <person name="Zhou Y."/>
        </authorList>
    </citation>
    <scope>NUCLEOTIDE SEQUENCE</scope>
    <source>
        <strain evidence="7">CGMCC 1.15725</strain>
    </source>
</reference>
<reference evidence="7" key="1">
    <citation type="journal article" date="2014" name="Int. J. Syst. Evol. Microbiol.">
        <title>Complete genome sequence of Corynebacterium casei LMG S-19264T (=DSM 44701T), isolated from a smear-ripened cheese.</title>
        <authorList>
            <consortium name="US DOE Joint Genome Institute (JGI-PGF)"/>
            <person name="Walter F."/>
            <person name="Albersmeier A."/>
            <person name="Kalinowski J."/>
            <person name="Ruckert C."/>
        </authorList>
    </citation>
    <scope>NUCLEOTIDE SEQUENCE</scope>
    <source>
        <strain evidence="7">CGMCC 1.15725</strain>
    </source>
</reference>
<dbReference type="PIRSF" id="PIRSF002741">
    <property type="entry name" value="MppA"/>
    <property type="match status" value="1"/>
</dbReference>
<protein>
    <submittedName>
        <fullName evidence="7">Oligopeptide ABC transporter substrate-binding protein OppA</fullName>
    </submittedName>
</protein>
<dbReference type="Gene3D" id="3.10.105.10">
    <property type="entry name" value="Dipeptide-binding Protein, Domain 3"/>
    <property type="match status" value="1"/>
</dbReference>
<evidence type="ECO:0000256" key="2">
    <source>
        <dbReference type="ARBA" id="ARBA00005695"/>
    </source>
</evidence>
<dbReference type="InterPro" id="IPR000914">
    <property type="entry name" value="SBP_5_dom"/>
</dbReference>
<sequence>MRLAPALTVSLLLMASTAHADHVLRRANEAEPESLDPQKTTGLYEANIERDLFVGLLTLDPEMKVVPGIAERWEASTDKKVWTFHLRHDAKWSNGDPVTAADFVYSFRRLVDPKTAAAETEQVRDLVNAEELIAGREKDPTKLGIAAPDPYTVVITLKQPQIMLPLLLTDSNVVALNRKAIEGNAEWTRPGKIVTNGPFTLDSWTPNSEIVLKKNPGFYDAAKVALDGVRWIMSDNLETGFKRFRAGEIDVARAPRTQIKWARENLGTELHAGDVFGQFALLYNMKNGPFVGHPKLREALSLAVDRDLIVSKIVPEGEKPAYSTVPPVISDYTPPMYDWKDQPMAERLARAKQLLADEGYGPDHPFKFEITYTTNEQARTMLLAIAAMWKPLGVEVTLQNQEWQVFEATLRQKNYAMAPLGGTVTYDDAMQLIEPYVSTSTDQNTIGYASPAYDKFAGQASVATDIKSRAELMEQAERIILADYAEIPLYYQTVNMLVSAKVGGWRNANPYIQSRYLSRED</sequence>
<keyword evidence="3" id="KW-0813">Transport</keyword>
<dbReference type="RefSeq" id="WP_189043830.1">
    <property type="nucleotide sequence ID" value="NZ_BMJQ01000003.1"/>
</dbReference>
<dbReference type="Pfam" id="PF00496">
    <property type="entry name" value="SBP_bac_5"/>
    <property type="match status" value="1"/>
</dbReference>
<dbReference type="EMBL" id="BMJQ01000003">
    <property type="protein sequence ID" value="GGF09088.1"/>
    <property type="molecule type" value="Genomic_DNA"/>
</dbReference>
<dbReference type="SUPFAM" id="SSF53850">
    <property type="entry name" value="Periplasmic binding protein-like II"/>
    <property type="match status" value="1"/>
</dbReference>
<proteinExistence type="inferred from homology"/>
<dbReference type="GO" id="GO:0043190">
    <property type="term" value="C:ATP-binding cassette (ABC) transporter complex"/>
    <property type="evidence" value="ECO:0007669"/>
    <property type="project" value="InterPro"/>
</dbReference>
<dbReference type="FunFam" id="3.90.76.10:FF:000001">
    <property type="entry name" value="Oligopeptide ABC transporter substrate-binding protein"/>
    <property type="match status" value="1"/>
</dbReference>
<dbReference type="GO" id="GO:0030288">
    <property type="term" value="C:outer membrane-bounded periplasmic space"/>
    <property type="evidence" value="ECO:0007669"/>
    <property type="project" value="UniProtKB-ARBA"/>
</dbReference>
<evidence type="ECO:0000256" key="1">
    <source>
        <dbReference type="ARBA" id="ARBA00004418"/>
    </source>
</evidence>
<dbReference type="PANTHER" id="PTHR30290">
    <property type="entry name" value="PERIPLASMIC BINDING COMPONENT OF ABC TRANSPORTER"/>
    <property type="match status" value="1"/>
</dbReference>
<organism evidence="7 8">
    <name type="scientific">Aliidongia dinghuensis</name>
    <dbReference type="NCBI Taxonomy" id="1867774"/>
    <lineage>
        <taxon>Bacteria</taxon>
        <taxon>Pseudomonadati</taxon>
        <taxon>Pseudomonadota</taxon>
        <taxon>Alphaproteobacteria</taxon>
        <taxon>Rhodospirillales</taxon>
        <taxon>Dongiaceae</taxon>
        <taxon>Aliidongia</taxon>
    </lineage>
</organism>
<dbReference type="Gene3D" id="3.90.76.10">
    <property type="entry name" value="Dipeptide-binding Protein, Domain 1"/>
    <property type="match status" value="1"/>
</dbReference>
<evidence type="ECO:0000313" key="8">
    <source>
        <dbReference type="Proteomes" id="UP000646365"/>
    </source>
</evidence>
<dbReference type="AlphaFoldDB" id="A0A8J2YRU2"/>
<evidence type="ECO:0000259" key="6">
    <source>
        <dbReference type="PROSITE" id="PS50042"/>
    </source>
</evidence>
<dbReference type="CDD" id="cd08504">
    <property type="entry name" value="PBP2_OppA"/>
    <property type="match status" value="1"/>
</dbReference>
<feature type="signal peptide" evidence="5">
    <location>
        <begin position="1"/>
        <end position="20"/>
    </location>
</feature>
<dbReference type="PROSITE" id="PS50042">
    <property type="entry name" value="CNMP_BINDING_3"/>
    <property type="match status" value="1"/>
</dbReference>
<feature type="domain" description="Cyclic nucleotide-binding" evidence="6">
    <location>
        <begin position="247"/>
        <end position="289"/>
    </location>
</feature>
<evidence type="ECO:0000256" key="5">
    <source>
        <dbReference type="SAM" id="SignalP"/>
    </source>
</evidence>
<dbReference type="GO" id="GO:1904680">
    <property type="term" value="F:peptide transmembrane transporter activity"/>
    <property type="evidence" value="ECO:0007669"/>
    <property type="project" value="TreeGrafter"/>
</dbReference>
<keyword evidence="8" id="KW-1185">Reference proteome</keyword>
<dbReference type="PANTHER" id="PTHR30290:SF10">
    <property type="entry name" value="PERIPLASMIC OLIGOPEPTIDE-BINDING PROTEIN-RELATED"/>
    <property type="match status" value="1"/>
</dbReference>
<dbReference type="PROSITE" id="PS01040">
    <property type="entry name" value="SBP_BACTERIAL_5"/>
    <property type="match status" value="1"/>
</dbReference>
<dbReference type="InterPro" id="IPR023765">
    <property type="entry name" value="SBP_5_CS"/>
</dbReference>
<keyword evidence="4 5" id="KW-0732">Signal</keyword>
<evidence type="ECO:0000256" key="3">
    <source>
        <dbReference type="ARBA" id="ARBA00022448"/>
    </source>
</evidence>
<dbReference type="Gene3D" id="3.40.190.10">
    <property type="entry name" value="Periplasmic binding protein-like II"/>
    <property type="match status" value="1"/>
</dbReference>
<name>A0A8J2YRU2_9PROT</name>
<feature type="chain" id="PRO_5035147984" evidence="5">
    <location>
        <begin position="21"/>
        <end position="521"/>
    </location>
</feature>
<comment type="similarity">
    <text evidence="2">Belongs to the bacterial solute-binding protein 5 family.</text>
</comment>
<dbReference type="InterPro" id="IPR000595">
    <property type="entry name" value="cNMP-bd_dom"/>
</dbReference>
<dbReference type="Proteomes" id="UP000646365">
    <property type="component" value="Unassembled WGS sequence"/>
</dbReference>